<dbReference type="GO" id="GO:0006308">
    <property type="term" value="P:DNA catabolic process"/>
    <property type="evidence" value="ECO:0007669"/>
    <property type="project" value="TreeGrafter"/>
</dbReference>
<dbReference type="InterPro" id="IPR036397">
    <property type="entry name" value="RNaseH_sf"/>
</dbReference>
<protein>
    <recommendedName>
        <fullName evidence="9">Exonuclease domain-containing protein</fullName>
    </recommendedName>
</protein>
<dbReference type="SMART" id="SM00479">
    <property type="entry name" value="EXOIII"/>
    <property type="match status" value="1"/>
</dbReference>
<keyword evidence="2" id="KW-0540">Nuclease</keyword>
<comment type="caution">
    <text evidence="10">The sequence shown here is derived from an EMBL/GenBank/DDBJ whole genome shotgun (WGS) entry which is preliminary data.</text>
</comment>
<dbReference type="GO" id="GO:0005737">
    <property type="term" value="C:cytoplasm"/>
    <property type="evidence" value="ECO:0007669"/>
    <property type="project" value="TreeGrafter"/>
</dbReference>
<evidence type="ECO:0000256" key="3">
    <source>
        <dbReference type="ARBA" id="ARBA00022723"/>
    </source>
</evidence>
<feature type="region of interest" description="Disordered" evidence="8">
    <location>
        <begin position="317"/>
        <end position="339"/>
    </location>
</feature>
<dbReference type="CDD" id="cd06127">
    <property type="entry name" value="DEDDh"/>
    <property type="match status" value="1"/>
</dbReference>
<keyword evidence="5" id="KW-0269">Exonuclease</keyword>
<dbReference type="Gene3D" id="3.30.420.10">
    <property type="entry name" value="Ribonuclease H-like superfamily/Ribonuclease H"/>
    <property type="match status" value="1"/>
</dbReference>
<proteinExistence type="inferred from homology"/>
<evidence type="ECO:0000256" key="4">
    <source>
        <dbReference type="ARBA" id="ARBA00022801"/>
    </source>
</evidence>
<organism evidence="10 11">
    <name type="scientific">Linum tenue</name>
    <dbReference type="NCBI Taxonomy" id="586396"/>
    <lineage>
        <taxon>Eukaryota</taxon>
        <taxon>Viridiplantae</taxon>
        <taxon>Streptophyta</taxon>
        <taxon>Embryophyta</taxon>
        <taxon>Tracheophyta</taxon>
        <taxon>Spermatophyta</taxon>
        <taxon>Magnoliopsida</taxon>
        <taxon>eudicotyledons</taxon>
        <taxon>Gunneridae</taxon>
        <taxon>Pentapetalae</taxon>
        <taxon>rosids</taxon>
        <taxon>fabids</taxon>
        <taxon>Malpighiales</taxon>
        <taxon>Linaceae</taxon>
        <taxon>Linum</taxon>
    </lineage>
</organism>
<evidence type="ECO:0000256" key="6">
    <source>
        <dbReference type="ARBA" id="ARBA00022842"/>
    </source>
</evidence>
<evidence type="ECO:0000313" key="10">
    <source>
        <dbReference type="EMBL" id="CAI0377680.1"/>
    </source>
</evidence>
<keyword evidence="6" id="KW-0460">Magnesium</keyword>
<dbReference type="GO" id="GO:0046872">
    <property type="term" value="F:metal ion binding"/>
    <property type="evidence" value="ECO:0007669"/>
    <property type="project" value="UniProtKB-KW"/>
</dbReference>
<dbReference type="EMBL" id="CAMGYJ010000002">
    <property type="protein sequence ID" value="CAI0377680.1"/>
    <property type="molecule type" value="Genomic_DNA"/>
</dbReference>
<evidence type="ECO:0000313" key="11">
    <source>
        <dbReference type="Proteomes" id="UP001154282"/>
    </source>
</evidence>
<keyword evidence="4" id="KW-0378">Hydrolase</keyword>
<keyword evidence="11" id="KW-1185">Reference proteome</keyword>
<name>A0AAV0GXD5_9ROSI</name>
<dbReference type="InterPro" id="IPR012337">
    <property type="entry name" value="RNaseH-like_sf"/>
</dbReference>
<evidence type="ECO:0000259" key="9">
    <source>
        <dbReference type="SMART" id="SM00479"/>
    </source>
</evidence>
<sequence length="339" mass="38343">MRAFPMCFSLLQSPRYGIHSLSSLWQDSFHRSSNKHGSHRRFNVISSKPNELEGGYSRRWIRSKTTETRKTIATSHNKILEEEAAAAASTSSATTLRVVNKTELNELLAFGSACDIRQQLAESKDLHKLVTVIVFDLETTGFSRQFDRIIEIAFRDLGGGENSTFETLVNPERLIPNSHVHGINYYMVTRPGVPTMKELIPIMVQYIESRRKKGGYVLLVAHNGRTFDVPFLKSEFERCSFRIPHDWLFFCTLGLARQHFKGSKVSLEAMKESLEIKLEGDAHRAMADVNALSLVFRELTIRLEKTLANLVKDSFTASELSKTSSKKEKGSNAKPKTSK</sequence>
<dbReference type="GO" id="GO:0003676">
    <property type="term" value="F:nucleic acid binding"/>
    <property type="evidence" value="ECO:0007669"/>
    <property type="project" value="InterPro"/>
</dbReference>
<evidence type="ECO:0000256" key="5">
    <source>
        <dbReference type="ARBA" id="ARBA00022839"/>
    </source>
</evidence>
<evidence type="ECO:0000256" key="7">
    <source>
        <dbReference type="ARBA" id="ARBA00025769"/>
    </source>
</evidence>
<reference evidence="10" key="1">
    <citation type="submission" date="2022-08" db="EMBL/GenBank/DDBJ databases">
        <authorList>
            <person name="Gutierrez-Valencia J."/>
        </authorList>
    </citation>
    <scope>NUCLEOTIDE SEQUENCE</scope>
</reference>
<dbReference type="GO" id="GO:0008296">
    <property type="term" value="F:3'-5'-DNA exonuclease activity"/>
    <property type="evidence" value="ECO:0007669"/>
    <property type="project" value="TreeGrafter"/>
</dbReference>
<accession>A0AAV0GXD5</accession>
<dbReference type="PANTHER" id="PTHR13058">
    <property type="entry name" value="THREE PRIME REPAIR EXONUCLEASE 1, 2"/>
    <property type="match status" value="1"/>
</dbReference>
<evidence type="ECO:0000256" key="1">
    <source>
        <dbReference type="ARBA" id="ARBA00001946"/>
    </source>
</evidence>
<comment type="similarity">
    <text evidence="7">Belongs to the exonuclease superfamily. TREX family.</text>
</comment>
<gene>
    <name evidence="10" type="ORF">LITE_LOCUS1556</name>
</gene>
<keyword evidence="3" id="KW-0479">Metal-binding</keyword>
<evidence type="ECO:0000256" key="8">
    <source>
        <dbReference type="SAM" id="MobiDB-lite"/>
    </source>
</evidence>
<evidence type="ECO:0000256" key="2">
    <source>
        <dbReference type="ARBA" id="ARBA00022722"/>
    </source>
</evidence>
<comment type="cofactor">
    <cofactor evidence="1">
        <name>Mg(2+)</name>
        <dbReference type="ChEBI" id="CHEBI:18420"/>
    </cofactor>
</comment>
<dbReference type="AlphaFoldDB" id="A0AAV0GXD5"/>
<dbReference type="PANTHER" id="PTHR13058:SF19">
    <property type="entry name" value="LD40940P"/>
    <property type="match status" value="1"/>
</dbReference>
<dbReference type="SUPFAM" id="SSF53098">
    <property type="entry name" value="Ribonuclease H-like"/>
    <property type="match status" value="1"/>
</dbReference>
<dbReference type="InterPro" id="IPR013520">
    <property type="entry name" value="Ribonucl_H"/>
</dbReference>
<dbReference type="Proteomes" id="UP001154282">
    <property type="component" value="Unassembled WGS sequence"/>
</dbReference>
<feature type="domain" description="Exonuclease" evidence="9">
    <location>
        <begin position="131"/>
        <end position="305"/>
    </location>
</feature>
<dbReference type="InterPro" id="IPR040393">
    <property type="entry name" value="TREX1/2"/>
</dbReference>
<dbReference type="Pfam" id="PF00929">
    <property type="entry name" value="RNase_T"/>
    <property type="match status" value="1"/>
</dbReference>